<dbReference type="PANTHER" id="PTHR11902:SF1">
    <property type="entry name" value="ENOLASE"/>
    <property type="match status" value="1"/>
</dbReference>
<keyword evidence="7 14" id="KW-0547">Nucleotide-binding</keyword>
<comment type="similarity">
    <text evidence="5">Belongs to the enolase family.</text>
</comment>
<dbReference type="GO" id="GO:0005525">
    <property type="term" value="F:GTP binding"/>
    <property type="evidence" value="ECO:0007669"/>
    <property type="project" value="UniProtKB-KW"/>
</dbReference>
<dbReference type="InterPro" id="IPR020811">
    <property type="entry name" value="Enolase_N"/>
</dbReference>
<proteinExistence type="inferred from homology"/>
<reference evidence="18 19" key="1">
    <citation type="submission" date="2019-12" db="EMBL/GenBank/DDBJ databases">
        <authorList>
            <person name="Floudas D."/>
            <person name="Bentzer J."/>
            <person name="Ahren D."/>
            <person name="Johansson T."/>
            <person name="Persson P."/>
            <person name="Tunlid A."/>
        </authorList>
    </citation>
    <scope>NUCLEOTIDE SEQUENCE [LARGE SCALE GENOMIC DNA]</scope>
    <source>
        <strain evidence="18 19">CBS 102.39</strain>
    </source>
</reference>
<comment type="pathway">
    <text evidence="4">Carbohydrate degradation; glycolysis; pyruvate from D-glyceraldehyde 3-phosphate: step 4/5.</text>
</comment>
<dbReference type="GO" id="GO:0005730">
    <property type="term" value="C:nucleolus"/>
    <property type="evidence" value="ECO:0007669"/>
    <property type="project" value="UniProtKB-SubCell"/>
</dbReference>
<dbReference type="InterPro" id="IPR036849">
    <property type="entry name" value="Enolase-like_C_sf"/>
</dbReference>
<comment type="similarity">
    <text evidence="14">Belongs to the TRAFAC class YlqF/YawG GTPase family. NOG2 subfamily.</text>
</comment>
<dbReference type="SMART" id="SM01193">
    <property type="entry name" value="Enolase_N"/>
    <property type="match status" value="2"/>
</dbReference>
<evidence type="ECO:0000256" key="5">
    <source>
        <dbReference type="ARBA" id="ARBA00009604"/>
    </source>
</evidence>
<dbReference type="NCBIfam" id="TIGR01060">
    <property type="entry name" value="eno"/>
    <property type="match status" value="2"/>
</dbReference>
<feature type="domain" description="Enolase C-terminal TIM barrel" evidence="16">
    <location>
        <begin position="2236"/>
        <end position="2530"/>
    </location>
</feature>
<dbReference type="SFLD" id="SFLDG00178">
    <property type="entry name" value="enolase"/>
    <property type="match status" value="2"/>
</dbReference>
<dbReference type="PANTHER" id="PTHR11902">
    <property type="entry name" value="ENOLASE"/>
    <property type="match status" value="1"/>
</dbReference>
<evidence type="ECO:0000256" key="14">
    <source>
        <dbReference type="RuleBase" id="RU364023"/>
    </source>
</evidence>
<dbReference type="InterPro" id="IPR011989">
    <property type="entry name" value="ARM-like"/>
</dbReference>
<comment type="cofactor">
    <cofactor evidence="1">
        <name>Mg(2+)</name>
        <dbReference type="ChEBI" id="CHEBI:18420"/>
    </cofactor>
</comment>
<feature type="compositionally biased region" description="Acidic residues" evidence="15">
    <location>
        <begin position="1539"/>
        <end position="1558"/>
    </location>
</feature>
<dbReference type="SMART" id="SM01192">
    <property type="entry name" value="Enolase_C"/>
    <property type="match status" value="2"/>
</dbReference>
<sequence length="2540" mass="277674">MSSAPTPEVCPFYTLITRNANNFKQIKSQVRNAVFSGLSDPDRKIRTLSAHTLSSIANCDWPDEYPDLLTLLINLLSSGSSASVHGAMQVFTEFIKSDLTEDQILPVLRELLPVLLRILGTPESHSALTRARTVSVFRQCVTALFMVKDQHPQAVKEATATVLPVWLEAFKVLVNMDPLQDINNASNWDGLVVRIQIFKTLDTLHTSFPRALAPHLPVFMSASLSHLQALYPAFLSYYIAATESSPNTSEDETVELPQLLCPIIDFLAAVIRGGKGREWVTAENILGVVTSVFAFVQMTDEDVETWANNANAFVAQEEDETQTYSVRVAGFDLLSSLIERNALQTTVSVQSTLEQVIRSSEQARNSADNDWWRSLEAALAAIGSQAESILDCIEDEQDSGRSKPIDIEFLLANVIPPILNLSEFPFLQGRGFVFASQYGKLLPLQSAGHYLEAAIHVLETNDAGVPVKISAVKAIHNFCQGGEESALTPFASRITRDLGPFLLVASEDTLSLVLETVSIVIEVDQGKWLTPDLAESLVAASLEVWSKNSKDPIFISILTDILASLAASPTPGIYETVVKKALPLLSMAIQSAKKEDSWITSSAIDLATSLARGAPEAGLGEGFFQMLGPVLFSCLSTAEDRDVLQNGIECLTTVVRKDCNQLLSWHDGSGRSGLEYTLNLVAQILQSQDESGGLQIGDLIIHLLRKAGESVLPVLPQLLQAMITRMKDAKTATFLQSLIIPFAFLINNQRDTVLSLLETMNIDGRSALDILIQTWCENAETFQGFWPSRISTLALSQLLATERPSLQNITVKGSIIIKPETKDSGESASLTATGDVYDVDSDDGDEDWTEEEKLHQGFKKDEFAFLSDMLGPKGIAFDNDDVLEDNDDEDLQNDPVSQMDMQAHLQNFLRECAAHNYNNFSALVDQLSPEEMLVVRRIVYFPLTSIMAPTKKQNGQGKTKSSSSSNVSLAKVKGENFYRNAKQVGRLKMLNGGKAVRDKDGKIIQAAAFQKGEDETKPGRVQPDRRWFGNTRVISQTALDHFRTSLATKKDDPYSVLLRRNKLPMALLDDAANPNLRKRPHIVETEPFSETFGPKAQRKRPKIMAGTFEELGQMGAAAAEAAEAKADISGAGVLEPLASAVVEPQTHADFNEPIYAKGTSRRIFGELYKVIDSSDVILHILDARDPLGTMCESILDTIKKEKSHKQVVLVINKCDLVPNWVTARYIKHLTPRYPTIAFHASPNHSFGKGSLIQLLRQFSQLHSDKKQISVGFIGYPNVGKSSFARSLPYPEKQSVPETKLRQVWQYITLTKRIYLIDCPGVVPASAHDSHSSTVLKGVVRVEALPTPSEHIPALMARVKPIYLSRTYGIPLPDKNDITKCWEPEDFLDQLARKKGRLLKHGEPDLDSVAKIVLTDWVRGRIPFFVAPPERSEELNEAEAKLKKKKDLKGKGKAVVEEVPGVKQNLKTIIQKNTFIPEDIEKLDEEEEVVGEDGAAAEVEEDVDDESQEDGENEDEDEDEELEWNDVFTGISGNIAAAVSEDEVDESEEVPSADLSDEDATNKKEPRMTTNKRKPANFYTSSNVKNKSRSKAALMKSLPVGKRASKGRKPKGGALDRESVRCSFVWPKTYASGFDRGAFCIFDSRGNPTVEVDLYTAKGRFRAAVPSGASTGIHEAVELRDGDKNAYVGKGVSKAVANVNDIIAPELIKSGLSVLHQKDIDDFLIKLDGTPNKGKLGANAILGVSIAVAEAGAAEKGVPLYQHFADLAGVKPPFVLPTPAFNVINGGSHAGNKLAFQEFMLLPTGASSFTEAMKIGTETYHTLKKVISAKYGIDAVNVGDEGGFAPNVSGAEESLELLSEAIKKAGYEGKIKIALDVASSEFFKDGKYDLDFKNPNSDPSKWITGKELADLYLSYVEKYPIVSIEDPFDQDDWEAWTHFTKHSGIQIVGDDLTVTNPLRIKTAIEKKACNGLLLKVNQIGTISESIQAAQLAQSDGWGVMISHRSGETENTIIADLAVALGVGEIKTGAPARSERVAKYNALLRIEEELAGSGATYAGERGLSAGLTPPALLKNFQPLHIPTLSLEGAWCFSNKMQITRIHARQIFDSRGNPTVEVDLYTQKGRFRASVPSGASTGIHEAVELRDGDKNAYDGKGVLKAVSNINNIIERELIKSQLKVTQQKEIDDLLIRLDGTPNKGRLGANAIIAVSMAVAIAGAAETGVPLYQHIADLAGVKAPYILPCPSFNVINGGRHAGNNLAFQEFMIMPVGANSFEEAMKMGTETYHTLKKVINKKYGLDATNVGDEGGFAPNVSTAEEALDLLVEAINKAGYEGKIKISFDAAASEFFKDGKYDLNFKNPNSNNKDHAMNGEHLSKLIIGYLKKYPIMSVEDPFDQDDWGSWIHFTKDASTQVVADDLTVTNPKRIQTAIDKKASNALLLKVNQIGTISESIEAAKLAKANGWAVMISHRSGETEGSFIADLAVGLGVGEIKTGAPARSERMAKYNQLLRIEEELKLTQQKPIYAGSQGFSKGNARPALLKN</sequence>
<comment type="subcellular location">
    <subcellularLocation>
        <location evidence="3 14">Nucleus</location>
        <location evidence="3 14">Nucleolus</location>
    </subcellularLocation>
</comment>
<dbReference type="InterPro" id="IPR023179">
    <property type="entry name" value="GTP-bd_ortho_bundle_sf"/>
</dbReference>
<evidence type="ECO:0000313" key="19">
    <source>
        <dbReference type="Proteomes" id="UP000521872"/>
    </source>
</evidence>
<dbReference type="InterPro" id="IPR020809">
    <property type="entry name" value="Enolase_CS"/>
</dbReference>
<evidence type="ECO:0000256" key="11">
    <source>
        <dbReference type="ARBA" id="ARBA00023239"/>
    </source>
</evidence>
<dbReference type="Gene3D" id="3.40.50.300">
    <property type="entry name" value="P-loop containing nucleotide triphosphate hydrolases"/>
    <property type="match status" value="1"/>
</dbReference>
<dbReference type="EMBL" id="JAACJL010000001">
    <property type="protein sequence ID" value="KAF4622883.1"/>
    <property type="molecule type" value="Genomic_DNA"/>
</dbReference>
<dbReference type="SFLD" id="SFLDS00001">
    <property type="entry name" value="Enolase"/>
    <property type="match status" value="2"/>
</dbReference>
<dbReference type="Pfam" id="PF00113">
    <property type="entry name" value="Enolase_C"/>
    <property type="match status" value="2"/>
</dbReference>
<evidence type="ECO:0000256" key="8">
    <source>
        <dbReference type="ARBA" id="ARBA00022842"/>
    </source>
</evidence>
<keyword evidence="8" id="KW-0460">Magnesium</keyword>
<evidence type="ECO:0000256" key="3">
    <source>
        <dbReference type="ARBA" id="ARBA00004604"/>
    </source>
</evidence>
<protein>
    <recommendedName>
        <fullName evidence="6 14">Nucleolar GTP-binding protein 2</fullName>
    </recommendedName>
</protein>
<evidence type="ECO:0000256" key="1">
    <source>
        <dbReference type="ARBA" id="ARBA00001946"/>
    </source>
</evidence>
<keyword evidence="11" id="KW-0456">Lyase</keyword>
<dbReference type="Proteomes" id="UP000521872">
    <property type="component" value="Unassembled WGS sequence"/>
</dbReference>
<evidence type="ECO:0000313" key="18">
    <source>
        <dbReference type="EMBL" id="KAF4622883.1"/>
    </source>
</evidence>
<dbReference type="InterPro" id="IPR058669">
    <property type="entry name" value="TPR_IPO7/11-like"/>
</dbReference>
<dbReference type="SUPFAM" id="SSF51604">
    <property type="entry name" value="Enolase C-terminal domain-like"/>
    <property type="match status" value="2"/>
</dbReference>
<dbReference type="Pfam" id="PF25018">
    <property type="entry name" value="HEAT_IPO9_c"/>
    <property type="match status" value="1"/>
</dbReference>
<evidence type="ECO:0000256" key="15">
    <source>
        <dbReference type="SAM" id="MobiDB-lite"/>
    </source>
</evidence>
<dbReference type="Gene3D" id="3.20.20.120">
    <property type="entry name" value="Enolase-like C-terminal domain"/>
    <property type="match status" value="2"/>
</dbReference>
<dbReference type="FunFam" id="3.40.50.300:FF:000559">
    <property type="entry name" value="Nuclear/nucleolar GTPase 2"/>
    <property type="match status" value="1"/>
</dbReference>
<dbReference type="InterPro" id="IPR016024">
    <property type="entry name" value="ARM-type_fold"/>
</dbReference>
<feature type="region of interest" description="Disordered" evidence="15">
    <location>
        <begin position="1537"/>
        <end position="1584"/>
    </location>
</feature>
<dbReference type="HAMAP" id="MF_00318">
    <property type="entry name" value="Enolase"/>
    <property type="match status" value="2"/>
</dbReference>
<dbReference type="Gene3D" id="3.30.390.10">
    <property type="entry name" value="Enolase-like, N-terminal domain"/>
    <property type="match status" value="2"/>
</dbReference>
<evidence type="ECO:0000256" key="12">
    <source>
        <dbReference type="ARBA" id="ARBA00023242"/>
    </source>
</evidence>
<dbReference type="SFLD" id="SFLDF00002">
    <property type="entry name" value="enolase"/>
    <property type="match status" value="2"/>
</dbReference>
<dbReference type="FunFam" id="3.30.390.10:FF:000001">
    <property type="entry name" value="Enolase"/>
    <property type="match status" value="2"/>
</dbReference>
<evidence type="ECO:0000256" key="10">
    <source>
        <dbReference type="ARBA" id="ARBA00023152"/>
    </source>
</evidence>
<dbReference type="InterPro" id="IPR020810">
    <property type="entry name" value="Enolase_C"/>
</dbReference>
<accession>A0A8H4R4R9</accession>
<dbReference type="Pfam" id="PF08153">
    <property type="entry name" value="NGP1NT"/>
    <property type="match status" value="1"/>
</dbReference>
<feature type="region of interest" description="Disordered" evidence="15">
    <location>
        <begin position="1484"/>
        <end position="1521"/>
    </location>
</feature>
<evidence type="ECO:0000256" key="9">
    <source>
        <dbReference type="ARBA" id="ARBA00023134"/>
    </source>
</evidence>
<keyword evidence="19" id="KW-1185">Reference proteome</keyword>
<feature type="compositionally biased region" description="Acidic residues" evidence="15">
    <location>
        <begin position="1497"/>
        <end position="1521"/>
    </location>
</feature>
<dbReference type="InterPro" id="IPR006073">
    <property type="entry name" value="GTP-bd"/>
</dbReference>
<name>A0A8H4R4R9_9AGAR</name>
<organism evidence="18 19">
    <name type="scientific">Agrocybe pediades</name>
    <dbReference type="NCBI Taxonomy" id="84607"/>
    <lineage>
        <taxon>Eukaryota</taxon>
        <taxon>Fungi</taxon>
        <taxon>Dikarya</taxon>
        <taxon>Basidiomycota</taxon>
        <taxon>Agaricomycotina</taxon>
        <taxon>Agaricomycetes</taxon>
        <taxon>Agaricomycetidae</taxon>
        <taxon>Agaricales</taxon>
        <taxon>Agaricineae</taxon>
        <taxon>Strophariaceae</taxon>
        <taxon>Agrocybe</taxon>
    </lineage>
</organism>
<dbReference type="GO" id="GO:0000015">
    <property type="term" value="C:phosphopyruvate hydratase complex"/>
    <property type="evidence" value="ECO:0007669"/>
    <property type="project" value="InterPro"/>
</dbReference>
<dbReference type="SUPFAM" id="SSF52540">
    <property type="entry name" value="P-loop containing nucleoside triphosphate hydrolases"/>
    <property type="match status" value="1"/>
</dbReference>
<dbReference type="PROSITE" id="PS00164">
    <property type="entry name" value="ENOLASE"/>
    <property type="match status" value="2"/>
</dbReference>
<dbReference type="PRINTS" id="PR00148">
    <property type="entry name" value="ENOLASE"/>
</dbReference>
<dbReference type="InterPro" id="IPR056840">
    <property type="entry name" value="HEAT_IPO9_central"/>
</dbReference>
<keyword evidence="10" id="KW-0324">Glycolysis</keyword>
<dbReference type="FunFam" id="3.20.20.120:FF:000002">
    <property type="entry name" value="Enolase 1"/>
    <property type="match status" value="2"/>
</dbReference>
<dbReference type="SUPFAM" id="SSF54826">
    <property type="entry name" value="Enolase N-terminal domain-like"/>
    <property type="match status" value="2"/>
</dbReference>
<dbReference type="Gene3D" id="1.10.1580.10">
    <property type="match status" value="1"/>
</dbReference>
<comment type="function">
    <text evidence="2 14">GTPase that associates with pre-60S ribosomal subunits in the nucleolus and is required for their nuclear export and maturation.</text>
</comment>
<comment type="catalytic activity">
    <reaction evidence="13">
        <text>(2R)-2-phosphoglycerate = phosphoenolpyruvate + H2O</text>
        <dbReference type="Rhea" id="RHEA:10164"/>
        <dbReference type="ChEBI" id="CHEBI:15377"/>
        <dbReference type="ChEBI" id="CHEBI:58289"/>
        <dbReference type="ChEBI" id="CHEBI:58702"/>
        <dbReference type="EC" id="4.2.1.11"/>
    </reaction>
</comment>
<feature type="domain" description="Enolase C-terminal TIM barrel" evidence="16">
    <location>
        <begin position="1772"/>
        <end position="2063"/>
    </location>
</feature>
<dbReference type="GO" id="GO:0004634">
    <property type="term" value="F:phosphopyruvate hydratase activity"/>
    <property type="evidence" value="ECO:0007669"/>
    <property type="project" value="UniProtKB-EC"/>
</dbReference>
<feature type="domain" description="Enolase N-terminal" evidence="17">
    <location>
        <begin position="2096"/>
        <end position="2227"/>
    </location>
</feature>
<dbReference type="Pfam" id="PF03952">
    <property type="entry name" value="Enolase_N"/>
    <property type="match status" value="2"/>
</dbReference>
<dbReference type="UniPathway" id="UPA00109">
    <property type="reaction ID" value="UER00187"/>
</dbReference>
<dbReference type="InterPro" id="IPR000941">
    <property type="entry name" value="Enolase"/>
</dbReference>
<keyword evidence="9 14" id="KW-0342">GTP-binding</keyword>
<evidence type="ECO:0000259" key="16">
    <source>
        <dbReference type="SMART" id="SM01192"/>
    </source>
</evidence>
<dbReference type="CDD" id="cd03313">
    <property type="entry name" value="enolase"/>
    <property type="match status" value="2"/>
</dbReference>
<dbReference type="GO" id="GO:0006096">
    <property type="term" value="P:glycolytic process"/>
    <property type="evidence" value="ECO:0007669"/>
    <property type="project" value="UniProtKB-UniPathway"/>
</dbReference>
<dbReference type="InterPro" id="IPR029017">
    <property type="entry name" value="Enolase-like_N"/>
</dbReference>
<dbReference type="InterPro" id="IPR012971">
    <property type="entry name" value="NOG2_N_dom"/>
</dbReference>
<dbReference type="InterPro" id="IPR027417">
    <property type="entry name" value="P-loop_NTPase"/>
</dbReference>
<dbReference type="SUPFAM" id="SSF48371">
    <property type="entry name" value="ARM repeat"/>
    <property type="match status" value="1"/>
</dbReference>
<gene>
    <name evidence="18" type="ORF">D9613_002279</name>
</gene>
<dbReference type="Pfam" id="PF25758">
    <property type="entry name" value="TPR_IPO11"/>
    <property type="match status" value="1"/>
</dbReference>
<feature type="domain" description="Enolase N-terminal" evidence="17">
    <location>
        <begin position="1637"/>
        <end position="1763"/>
    </location>
</feature>
<evidence type="ECO:0000256" key="6">
    <source>
        <dbReference type="ARBA" id="ARBA00022127"/>
    </source>
</evidence>
<evidence type="ECO:0000256" key="7">
    <source>
        <dbReference type="ARBA" id="ARBA00022741"/>
    </source>
</evidence>
<dbReference type="Gene3D" id="1.25.10.10">
    <property type="entry name" value="Leucine-rich Repeat Variant"/>
    <property type="match status" value="1"/>
</dbReference>
<evidence type="ECO:0000256" key="13">
    <source>
        <dbReference type="ARBA" id="ARBA00048333"/>
    </source>
</evidence>
<dbReference type="InterPro" id="IPR024929">
    <property type="entry name" value="GNL2_CP_dom"/>
</dbReference>
<evidence type="ECO:0000256" key="4">
    <source>
        <dbReference type="ARBA" id="ARBA00005031"/>
    </source>
</evidence>
<evidence type="ECO:0000256" key="2">
    <source>
        <dbReference type="ARBA" id="ARBA00003892"/>
    </source>
</evidence>
<dbReference type="Pfam" id="PF01926">
    <property type="entry name" value="MMR_HSR1"/>
    <property type="match status" value="1"/>
</dbReference>
<keyword evidence="12 14" id="KW-0539">Nucleus</keyword>
<comment type="caution">
    <text evidence="18">The sequence shown here is derived from an EMBL/GenBank/DDBJ whole genome shotgun (WGS) entry which is preliminary data.</text>
</comment>
<dbReference type="GO" id="GO:0000287">
    <property type="term" value="F:magnesium ion binding"/>
    <property type="evidence" value="ECO:0007669"/>
    <property type="project" value="InterPro"/>
</dbReference>
<dbReference type="CDD" id="cd01858">
    <property type="entry name" value="NGP_1"/>
    <property type="match status" value="1"/>
</dbReference>
<evidence type="ECO:0000259" key="17">
    <source>
        <dbReference type="SMART" id="SM01193"/>
    </source>
</evidence>